<gene>
    <name evidence="1" type="ORF">CUNI_LOCUS277</name>
</gene>
<sequence>YPKEFEIKEGCLFYQERLADCLRSSGLDVTRLNTPFSTRPILSLGGSGEGSTSISDLGSINIDFDNIDGSPHLPKKTEEITVDSLKKMLAEDNTHVKVEEERRRREVVNMFRSAPFEDIVAHSEAKSNHFHNKLTEILEMVSHDRLPTESPQEMVFPKLFVY</sequence>
<dbReference type="PANTHER" id="PTHR12444:SF8">
    <property type="entry name" value="PROTEIN EFR3 HOMOLOG CMP44E"/>
    <property type="match status" value="1"/>
</dbReference>
<dbReference type="OrthoDB" id="19232at2759"/>
<evidence type="ECO:0000313" key="1">
    <source>
        <dbReference type="EMBL" id="CAG5114719.1"/>
    </source>
</evidence>
<evidence type="ECO:0000313" key="2">
    <source>
        <dbReference type="Proteomes" id="UP000678393"/>
    </source>
</evidence>
<accession>A0A8S3YBN7</accession>
<proteinExistence type="predicted"/>
<name>A0A8S3YBN7_9EUPU</name>
<dbReference type="EMBL" id="CAJHNH020000029">
    <property type="protein sequence ID" value="CAG5114719.1"/>
    <property type="molecule type" value="Genomic_DNA"/>
</dbReference>
<dbReference type="PANTHER" id="PTHR12444">
    <property type="entry name" value="PROTEIN EFR3 HOMOLOG CMP44E"/>
    <property type="match status" value="1"/>
</dbReference>
<organism evidence="1 2">
    <name type="scientific">Candidula unifasciata</name>
    <dbReference type="NCBI Taxonomy" id="100452"/>
    <lineage>
        <taxon>Eukaryota</taxon>
        <taxon>Metazoa</taxon>
        <taxon>Spiralia</taxon>
        <taxon>Lophotrochozoa</taxon>
        <taxon>Mollusca</taxon>
        <taxon>Gastropoda</taxon>
        <taxon>Heterobranchia</taxon>
        <taxon>Euthyneura</taxon>
        <taxon>Panpulmonata</taxon>
        <taxon>Eupulmonata</taxon>
        <taxon>Stylommatophora</taxon>
        <taxon>Helicina</taxon>
        <taxon>Helicoidea</taxon>
        <taxon>Geomitridae</taxon>
        <taxon>Candidula</taxon>
    </lineage>
</organism>
<dbReference type="GO" id="GO:0072659">
    <property type="term" value="P:protein localization to plasma membrane"/>
    <property type="evidence" value="ECO:0007669"/>
    <property type="project" value="TreeGrafter"/>
</dbReference>
<dbReference type="InterPro" id="IPR051851">
    <property type="entry name" value="EFR3_Homologs"/>
</dbReference>
<feature type="non-terminal residue" evidence="1">
    <location>
        <position position="1"/>
    </location>
</feature>
<dbReference type="AlphaFoldDB" id="A0A8S3YBN7"/>
<dbReference type="GO" id="GO:0005886">
    <property type="term" value="C:plasma membrane"/>
    <property type="evidence" value="ECO:0007669"/>
    <property type="project" value="TreeGrafter"/>
</dbReference>
<keyword evidence="2" id="KW-1185">Reference proteome</keyword>
<dbReference type="Proteomes" id="UP000678393">
    <property type="component" value="Unassembled WGS sequence"/>
</dbReference>
<protein>
    <submittedName>
        <fullName evidence="1">Uncharacterized protein</fullName>
    </submittedName>
</protein>
<comment type="caution">
    <text evidence="1">The sequence shown here is derived from an EMBL/GenBank/DDBJ whole genome shotgun (WGS) entry which is preliminary data.</text>
</comment>
<reference evidence="1" key="1">
    <citation type="submission" date="2021-04" db="EMBL/GenBank/DDBJ databases">
        <authorList>
            <consortium name="Molecular Ecology Group"/>
        </authorList>
    </citation>
    <scope>NUCLEOTIDE SEQUENCE</scope>
</reference>